<accession>A0A0E9V977</accession>
<name>A0A0E9V977_ANGAN</name>
<proteinExistence type="predicted"/>
<reference evidence="1" key="2">
    <citation type="journal article" date="2015" name="Fish Shellfish Immunol.">
        <title>Early steps in the European eel (Anguilla anguilla)-Vibrio vulnificus interaction in the gills: Role of the RtxA13 toxin.</title>
        <authorList>
            <person name="Callol A."/>
            <person name="Pajuelo D."/>
            <person name="Ebbesson L."/>
            <person name="Teles M."/>
            <person name="MacKenzie S."/>
            <person name="Amaro C."/>
        </authorList>
    </citation>
    <scope>NUCLEOTIDE SEQUENCE</scope>
</reference>
<organism evidence="1">
    <name type="scientific">Anguilla anguilla</name>
    <name type="common">European freshwater eel</name>
    <name type="synonym">Muraena anguilla</name>
    <dbReference type="NCBI Taxonomy" id="7936"/>
    <lineage>
        <taxon>Eukaryota</taxon>
        <taxon>Metazoa</taxon>
        <taxon>Chordata</taxon>
        <taxon>Craniata</taxon>
        <taxon>Vertebrata</taxon>
        <taxon>Euteleostomi</taxon>
        <taxon>Actinopterygii</taxon>
        <taxon>Neopterygii</taxon>
        <taxon>Teleostei</taxon>
        <taxon>Anguilliformes</taxon>
        <taxon>Anguillidae</taxon>
        <taxon>Anguilla</taxon>
    </lineage>
</organism>
<dbReference type="EMBL" id="GBXM01034006">
    <property type="protein sequence ID" value="JAH74571.1"/>
    <property type="molecule type" value="Transcribed_RNA"/>
</dbReference>
<protein>
    <submittedName>
        <fullName evidence="1">Uncharacterized protein</fullName>
    </submittedName>
</protein>
<evidence type="ECO:0000313" key="1">
    <source>
        <dbReference type="EMBL" id="JAH74571.1"/>
    </source>
</evidence>
<sequence length="55" mass="6325">MSFHFVTSSPHHIHRGSYVFMVTLSAKIIGEKLSFMTCVAFKKQRISKPLSVNWN</sequence>
<dbReference type="AlphaFoldDB" id="A0A0E9V977"/>
<reference evidence="1" key="1">
    <citation type="submission" date="2014-11" db="EMBL/GenBank/DDBJ databases">
        <authorList>
            <person name="Amaro Gonzalez C."/>
        </authorList>
    </citation>
    <scope>NUCLEOTIDE SEQUENCE</scope>
</reference>